<evidence type="ECO:0000259" key="6">
    <source>
        <dbReference type="Pfam" id="PF01385"/>
    </source>
</evidence>
<dbReference type="InterPro" id="IPR001959">
    <property type="entry name" value="Transposase"/>
</dbReference>
<evidence type="ECO:0000256" key="2">
    <source>
        <dbReference type="ARBA" id="ARBA00022578"/>
    </source>
</evidence>
<feature type="compositionally biased region" description="Basic and acidic residues" evidence="5">
    <location>
        <begin position="195"/>
        <end position="204"/>
    </location>
</feature>
<feature type="domain" description="Cas12f1-like TNB" evidence="7">
    <location>
        <begin position="103"/>
        <end position="169"/>
    </location>
</feature>
<dbReference type="AlphaFoldDB" id="T1ACW6"/>
<reference evidence="8" key="2">
    <citation type="journal article" date="2014" name="ISME J.">
        <title>Microbial stratification in low pH oxic and suboxic macroscopic growths along an acid mine drainage.</title>
        <authorList>
            <person name="Mendez-Garcia C."/>
            <person name="Mesa V."/>
            <person name="Sprenger R.R."/>
            <person name="Richter M."/>
            <person name="Diez M.S."/>
            <person name="Solano J."/>
            <person name="Bargiela R."/>
            <person name="Golyshina O.V."/>
            <person name="Manteca A."/>
            <person name="Ramos J.L."/>
            <person name="Gallego J.R."/>
            <person name="Llorente I."/>
            <person name="Martins Dos Santos V.A."/>
            <person name="Jensen O.N."/>
            <person name="Pelaez A.I."/>
            <person name="Sanchez J."/>
            <person name="Ferrer M."/>
        </authorList>
    </citation>
    <scope>NUCLEOTIDE SEQUENCE</scope>
</reference>
<dbReference type="GO" id="GO:0006310">
    <property type="term" value="P:DNA recombination"/>
    <property type="evidence" value="ECO:0007669"/>
    <property type="project" value="UniProtKB-KW"/>
</dbReference>
<keyword evidence="4" id="KW-0233">DNA recombination</keyword>
<dbReference type="NCBIfam" id="NF040570">
    <property type="entry name" value="guided_TnpB"/>
    <property type="match status" value="1"/>
</dbReference>
<dbReference type="Pfam" id="PF01385">
    <property type="entry name" value="OrfB_IS605"/>
    <property type="match status" value="1"/>
</dbReference>
<dbReference type="EMBL" id="AUZX01012314">
    <property type="protein sequence ID" value="EQD39695.1"/>
    <property type="molecule type" value="Genomic_DNA"/>
</dbReference>
<evidence type="ECO:0000313" key="8">
    <source>
        <dbReference type="EMBL" id="EQD39695.1"/>
    </source>
</evidence>
<dbReference type="Pfam" id="PF07282">
    <property type="entry name" value="Cas12f1-like_TNB"/>
    <property type="match status" value="1"/>
</dbReference>
<feature type="region of interest" description="Disordered" evidence="5">
    <location>
        <begin position="195"/>
        <end position="215"/>
    </location>
</feature>
<keyword evidence="2" id="KW-0815">Transposition</keyword>
<accession>T1ACW6</accession>
<proteinExistence type="inferred from homology"/>
<name>T1ACW6_9ZZZZ</name>
<reference evidence="8" key="1">
    <citation type="submission" date="2013-08" db="EMBL/GenBank/DDBJ databases">
        <authorList>
            <person name="Mendez C."/>
            <person name="Richter M."/>
            <person name="Ferrer M."/>
            <person name="Sanchez J."/>
        </authorList>
    </citation>
    <scope>NUCLEOTIDE SEQUENCE</scope>
</reference>
<organism evidence="8">
    <name type="scientific">mine drainage metagenome</name>
    <dbReference type="NCBI Taxonomy" id="410659"/>
    <lineage>
        <taxon>unclassified sequences</taxon>
        <taxon>metagenomes</taxon>
        <taxon>ecological metagenomes</taxon>
    </lineage>
</organism>
<comment type="caution">
    <text evidence="8">The sequence shown here is derived from an EMBL/GenBank/DDBJ whole genome shotgun (WGS) entry which is preliminary data.</text>
</comment>
<dbReference type="GO" id="GO:0032196">
    <property type="term" value="P:transposition"/>
    <property type="evidence" value="ECO:0007669"/>
    <property type="project" value="UniProtKB-KW"/>
</dbReference>
<comment type="similarity">
    <text evidence="1">In the C-terminal section; belongs to the transposase 35 family.</text>
</comment>
<evidence type="ECO:0000256" key="4">
    <source>
        <dbReference type="ARBA" id="ARBA00023172"/>
    </source>
</evidence>
<evidence type="ECO:0000256" key="3">
    <source>
        <dbReference type="ARBA" id="ARBA00023125"/>
    </source>
</evidence>
<dbReference type="InterPro" id="IPR010095">
    <property type="entry name" value="Cas12f1-like_TNB"/>
</dbReference>
<feature type="region of interest" description="Disordered" evidence="5">
    <location>
        <begin position="1"/>
        <end position="23"/>
    </location>
</feature>
<dbReference type="GO" id="GO:0003677">
    <property type="term" value="F:DNA binding"/>
    <property type="evidence" value="ECO:0007669"/>
    <property type="project" value="UniProtKB-KW"/>
</dbReference>
<feature type="domain" description="Probable transposase IS891/IS1136/IS1341" evidence="6">
    <location>
        <begin position="8"/>
        <end position="75"/>
    </location>
</feature>
<protein>
    <submittedName>
        <fullName evidence="8">Transposase, IS605 OrfB family</fullName>
    </submittedName>
</protein>
<sequence>LEKKARGKRRWQRRLARRVKGSRRRERAKACVARAQAYGTNVRQDFAHQVSHRLVSGSEHSLFVFEDLNVQGMTASAAATLESPGRNVRQKAGLNRRILESAWGRVRLYVRYKARRRGKLLLSVPAHHSSQECAECRHTHPENRRSQSLFLCQRCGHTDNADHNAARVIARRGVEAILCGAVVLKEARRVSIRKVGAERSEPKRHNPASSTYAETAVSRPAGIGLALRSKKRETPATAVAA</sequence>
<evidence type="ECO:0000256" key="1">
    <source>
        <dbReference type="ARBA" id="ARBA00008761"/>
    </source>
</evidence>
<gene>
    <name evidence="8" type="ORF">B1A_16759</name>
</gene>
<evidence type="ECO:0000256" key="5">
    <source>
        <dbReference type="SAM" id="MobiDB-lite"/>
    </source>
</evidence>
<evidence type="ECO:0000259" key="7">
    <source>
        <dbReference type="Pfam" id="PF07282"/>
    </source>
</evidence>
<feature type="non-terminal residue" evidence="8">
    <location>
        <position position="1"/>
    </location>
</feature>
<keyword evidence="3" id="KW-0238">DNA-binding</keyword>